<dbReference type="InterPro" id="IPR043128">
    <property type="entry name" value="Rev_trsase/Diguanyl_cyclase"/>
</dbReference>
<dbReference type="NCBIfam" id="TIGR00254">
    <property type="entry name" value="GGDEF"/>
    <property type="match status" value="1"/>
</dbReference>
<keyword evidence="3" id="KW-1185">Reference proteome</keyword>
<dbReference type="PANTHER" id="PTHR45138">
    <property type="entry name" value="REGULATORY COMPONENTS OF SENSORY TRANSDUCTION SYSTEM"/>
    <property type="match status" value="1"/>
</dbReference>
<dbReference type="CDD" id="cd01949">
    <property type="entry name" value="GGDEF"/>
    <property type="match status" value="1"/>
</dbReference>
<dbReference type="RefSeq" id="WP_317795969.1">
    <property type="nucleotide sequence ID" value="NZ_AP028461.1"/>
</dbReference>
<evidence type="ECO:0000313" key="2">
    <source>
        <dbReference type="EMBL" id="MFD1367295.1"/>
    </source>
</evidence>
<protein>
    <submittedName>
        <fullName evidence="2">GGDEF domain-containing protein</fullName>
    </submittedName>
</protein>
<proteinExistence type="predicted"/>
<sequence length="509" mass="55121">MSAGTAVRDLVTLLTELEGTPDIEEFAAIRQQAAELRALAVEAGDDESVHRCDMVIADVLMREGHLGPGGHSARQTLEWAEQHDRPYLRARAHRMLSNFYRMLGDFSEALAHGVQGVSFLPADASPAVRARHLLQLGCALDDNGSFDESDVRYAEVLRISAEVGDDGLALRALNNMAYNAYERGDEPAASALAVRMREVAVSGRGLAAKEIDTIARVEMMGGRFVALEATLAGALTGTIVDVDGDGTAECLLTLAEARRLSGRPEAAQDALDRAVELCELRDLARARVQVRREQAALFAATDRYREAYEELLRYQDSLAALQSTQREARARAMQALFEADEARRATEQFRELAHRDALTGLYNRRHVDQQLAELLGRGGSLSVAIVDLDHFKQVNDTLSHATGDAVLQQVGYLLQDVMTGIGVAARLGGEEFLLILPGFDIVEAARFCEDVRRLIGDFEWAAVTGSLPVTASIGVAAAPPGLTVAAPLLAAADRQLYVAKHTGRDRVAA</sequence>
<dbReference type="SMART" id="SM00028">
    <property type="entry name" value="TPR"/>
    <property type="match status" value="3"/>
</dbReference>
<dbReference type="SMART" id="SM00267">
    <property type="entry name" value="GGDEF"/>
    <property type="match status" value="1"/>
</dbReference>
<accession>A0ABW4AAI6</accession>
<dbReference type="InterPro" id="IPR029787">
    <property type="entry name" value="Nucleotide_cyclase"/>
</dbReference>
<organism evidence="2 3">
    <name type="scientific">Actinoplanes sichuanensis</name>
    <dbReference type="NCBI Taxonomy" id="512349"/>
    <lineage>
        <taxon>Bacteria</taxon>
        <taxon>Bacillati</taxon>
        <taxon>Actinomycetota</taxon>
        <taxon>Actinomycetes</taxon>
        <taxon>Micromonosporales</taxon>
        <taxon>Micromonosporaceae</taxon>
        <taxon>Actinoplanes</taxon>
    </lineage>
</organism>
<dbReference type="InterPro" id="IPR000160">
    <property type="entry name" value="GGDEF_dom"/>
</dbReference>
<evidence type="ECO:0000259" key="1">
    <source>
        <dbReference type="PROSITE" id="PS50887"/>
    </source>
</evidence>
<dbReference type="InterPro" id="IPR019734">
    <property type="entry name" value="TPR_rpt"/>
</dbReference>
<dbReference type="InterPro" id="IPR050469">
    <property type="entry name" value="Diguanylate_Cyclase"/>
</dbReference>
<gene>
    <name evidence="2" type="ORF">ACFQ5G_18220</name>
</gene>
<dbReference type="SUPFAM" id="SSF55073">
    <property type="entry name" value="Nucleotide cyclase"/>
    <property type="match status" value="1"/>
</dbReference>
<evidence type="ECO:0000313" key="3">
    <source>
        <dbReference type="Proteomes" id="UP001597183"/>
    </source>
</evidence>
<comment type="caution">
    <text evidence="2">The sequence shown here is derived from an EMBL/GenBank/DDBJ whole genome shotgun (WGS) entry which is preliminary data.</text>
</comment>
<reference evidence="3" key="1">
    <citation type="journal article" date="2019" name="Int. J. Syst. Evol. Microbiol.">
        <title>The Global Catalogue of Microorganisms (GCM) 10K type strain sequencing project: providing services to taxonomists for standard genome sequencing and annotation.</title>
        <authorList>
            <consortium name="The Broad Institute Genomics Platform"/>
            <consortium name="The Broad Institute Genome Sequencing Center for Infectious Disease"/>
            <person name="Wu L."/>
            <person name="Ma J."/>
        </authorList>
    </citation>
    <scope>NUCLEOTIDE SEQUENCE [LARGE SCALE GENOMIC DNA]</scope>
    <source>
        <strain evidence="3">CCM 7526</strain>
    </source>
</reference>
<dbReference type="SUPFAM" id="SSF48452">
    <property type="entry name" value="TPR-like"/>
    <property type="match status" value="1"/>
</dbReference>
<dbReference type="Gene3D" id="3.30.70.270">
    <property type="match status" value="1"/>
</dbReference>
<dbReference type="Gene3D" id="1.25.40.10">
    <property type="entry name" value="Tetratricopeptide repeat domain"/>
    <property type="match status" value="1"/>
</dbReference>
<dbReference type="Pfam" id="PF00990">
    <property type="entry name" value="GGDEF"/>
    <property type="match status" value="1"/>
</dbReference>
<dbReference type="EMBL" id="JBHTMK010000023">
    <property type="protein sequence ID" value="MFD1367295.1"/>
    <property type="molecule type" value="Genomic_DNA"/>
</dbReference>
<dbReference type="InterPro" id="IPR011990">
    <property type="entry name" value="TPR-like_helical_dom_sf"/>
</dbReference>
<dbReference type="PROSITE" id="PS50887">
    <property type="entry name" value="GGDEF"/>
    <property type="match status" value="1"/>
</dbReference>
<name>A0ABW4AAI6_9ACTN</name>
<dbReference type="Proteomes" id="UP001597183">
    <property type="component" value="Unassembled WGS sequence"/>
</dbReference>
<dbReference type="PANTHER" id="PTHR45138:SF9">
    <property type="entry name" value="DIGUANYLATE CYCLASE DGCM-RELATED"/>
    <property type="match status" value="1"/>
</dbReference>
<feature type="domain" description="GGDEF" evidence="1">
    <location>
        <begin position="379"/>
        <end position="509"/>
    </location>
</feature>